<dbReference type="Pfam" id="PF13519">
    <property type="entry name" value="VWA_2"/>
    <property type="match status" value="1"/>
</dbReference>
<reference evidence="2" key="1">
    <citation type="submission" date="2021-01" db="EMBL/GenBank/DDBJ databases">
        <authorList>
            <person name="Kaushik A."/>
        </authorList>
    </citation>
    <scope>NUCLEOTIDE SEQUENCE</scope>
    <source>
        <strain evidence="2">AG6-10EEA</strain>
    </source>
</reference>
<dbReference type="AlphaFoldDB" id="A0A8H3D463"/>
<evidence type="ECO:0000313" key="3">
    <source>
        <dbReference type="Proteomes" id="UP000663853"/>
    </source>
</evidence>
<dbReference type="InterPro" id="IPR027417">
    <property type="entry name" value="P-loop_NTPase"/>
</dbReference>
<dbReference type="Proteomes" id="UP000663853">
    <property type="component" value="Unassembled WGS sequence"/>
</dbReference>
<feature type="domain" description="VWFA" evidence="1">
    <location>
        <begin position="813"/>
        <end position="994"/>
    </location>
</feature>
<organism evidence="2 3">
    <name type="scientific">Rhizoctonia solani</name>
    <dbReference type="NCBI Taxonomy" id="456999"/>
    <lineage>
        <taxon>Eukaryota</taxon>
        <taxon>Fungi</taxon>
        <taxon>Dikarya</taxon>
        <taxon>Basidiomycota</taxon>
        <taxon>Agaricomycotina</taxon>
        <taxon>Agaricomycetes</taxon>
        <taxon>Cantharellales</taxon>
        <taxon>Ceratobasidiaceae</taxon>
        <taxon>Rhizoctonia</taxon>
    </lineage>
</organism>
<dbReference type="EMBL" id="CAJMXA010003659">
    <property type="protein sequence ID" value="CAE6509851.1"/>
    <property type="molecule type" value="Genomic_DNA"/>
</dbReference>
<evidence type="ECO:0000313" key="2">
    <source>
        <dbReference type="EMBL" id="CAE6509851.1"/>
    </source>
</evidence>
<dbReference type="Gene3D" id="3.40.50.300">
    <property type="entry name" value="P-loop containing nucleotide triphosphate hydrolases"/>
    <property type="match status" value="1"/>
</dbReference>
<dbReference type="InterPro" id="IPR002035">
    <property type="entry name" value="VWF_A"/>
</dbReference>
<accession>A0A8H3D463</accession>
<sequence>MGEQSVGKSYCLNHLADTSFAGSAMRTTEGVWLSCTPTDDYLLVTLDFEGVQSIERSAQEDALLVLFNAAISNMVLFRNNFAISRNISSMFKSFQTSATVLDPDLNPGLFNSDLAIVIKDVIVSDKKDIVREFYEKFQAIVQEEQGQNFITRLHRGRLNIIPWPVIKSRNFYTLFSSVRDTLEQRPFTYRGGSVFLHTLKTLMAKIKANDWGALDQNLVTHRARQLVQLLPNALSRGAMEAGPDSWSTLRELDTDEELQSFSDDIFWTSDGQEPAEPESGIAEQCLRNLIQKHSQRAATRYEIPEAEFVSSLQTLLNHLFDKRVEQVRGWVTANVKRFPQENQDIRDLFKSLENLILSARAAIQICSSKCASCHLSCLRSHRHTGQHDCRTDHKCAHPCSVDDEHPLLTRCGLASGHIGRHLCEPTRHTCGRRCSLWAKGGCQLVCVKRIDHPDDHLCSTRLHTCGQPCDLQKVAQDVGGSIGGVCLGTCEIPWDQDHDRHACASSKSCPFKCQLCPRLCASPDHLHGLDPNSVHLCGQEHACTKLCNMPGICQIETQPAAIVERFTGKYEQFQYTRYSQEKRRLSCAIPIAPGQLTHEGQHVHNTSSIIFHYCDVQCPHCEYYCTLPLGHPQQQHETSHGSMVKTQWLLDGPASRASYEFQEHKYGSGDQGSTVLCSLLCSQQGRHAHVDYCRSNSDAGACDGEEHQHMDPRVDPSPRLPKDWISHRLYWARSGFKDPYSRNEQVQFAKCDSHCAGPEHKATLSAPANLSYCTMPIFHKPVSSTATSKKGYVSVDGHVFECKDPSRDSQSYHIVFIIDNSTSMRCTDQGPLQNTPITAALKSSCNNRYGAVMSALYTFWKSREAPSNVSPSQATSPPRADAYSIITFSETMTCRVSNDFSSTPEQLIRRLLPQKASLGTNFESAIKGAYAIIEQNWDSTRAPVVIFLSDGESSISDNSISRLCQRCLQLGMPLAFYTISFGSSKYSRSLQRMAQIAAQAHQTARSNQRSPRNTSKIPCAYMDVNGALELANKFLVISRSLQKPRAALIGSQNNRLQPLRNEDVGMAG</sequence>
<comment type="caution">
    <text evidence="2">The sequence shown here is derived from an EMBL/GenBank/DDBJ whole genome shotgun (WGS) entry which is preliminary data.</text>
</comment>
<dbReference type="SUPFAM" id="SSF53300">
    <property type="entry name" value="vWA-like"/>
    <property type="match status" value="1"/>
</dbReference>
<proteinExistence type="predicted"/>
<dbReference type="InterPro" id="IPR036465">
    <property type="entry name" value="vWFA_dom_sf"/>
</dbReference>
<dbReference type="PANTHER" id="PTHR22796">
    <property type="entry name" value="URG4-RELATED"/>
    <property type="match status" value="1"/>
</dbReference>
<dbReference type="SUPFAM" id="SSF52540">
    <property type="entry name" value="P-loop containing nucleoside triphosphate hydrolases"/>
    <property type="match status" value="1"/>
</dbReference>
<gene>
    <name evidence="2" type="ORF">RDB_LOCUS125748</name>
</gene>
<dbReference type="PANTHER" id="PTHR22796:SF1">
    <property type="entry name" value="VWFA DOMAIN-CONTAINING PROTEIN"/>
    <property type="match status" value="1"/>
</dbReference>
<name>A0A8H3D463_9AGAM</name>
<protein>
    <recommendedName>
        <fullName evidence="1">VWFA domain-containing protein</fullName>
    </recommendedName>
</protein>
<evidence type="ECO:0000259" key="1">
    <source>
        <dbReference type="PROSITE" id="PS50234"/>
    </source>
</evidence>
<dbReference type="SMART" id="SM00327">
    <property type="entry name" value="VWA"/>
    <property type="match status" value="1"/>
</dbReference>
<dbReference type="PROSITE" id="PS50234">
    <property type="entry name" value="VWFA"/>
    <property type="match status" value="1"/>
</dbReference>
<dbReference type="CDD" id="cd00198">
    <property type="entry name" value="vWFA"/>
    <property type="match status" value="1"/>
</dbReference>
<dbReference type="Gene3D" id="3.40.50.410">
    <property type="entry name" value="von Willebrand factor, type A domain"/>
    <property type="match status" value="1"/>
</dbReference>